<sequence length="433" mass="47647">MSVNSSASPTGETEPDDCGVATEHEVVTEPEGREVATEPDGREVATEAPVEVVVEKGRDLTWVRRSLLLVWAVALGFEIAINGVAFDRTRLILYLAFGMAAATVGRRRAITVIIDWLPFVLILMLYDWTRNIAVWLDMPTHWKLAADADFWLFGVNPTVWLQSHIKFVEPPWWEVIVSVVYMSYFIVPYATAAVLWVRNRATWRRFAACFIATSFIGLIGYTLVPAAPPWAAAKCTAAQVADYPHDPDCMYLPEGAVPDNLLGQVEPTNEGAAPYVERISTRGWHVIRVEAASKLIKGGQGQSNLVAAIPSLHAGLTMMLALFMWPRTKALGRTLFTGYALVMAFALVYTAEHYVFDILLGWLLAALVVGTVSLVDRRYIQPRNRRRAAEEELERVEAVDQALQEGPAPLPAAAAEPVSPSSPNPPQSPAPTA</sequence>
<dbReference type="Pfam" id="PF14378">
    <property type="entry name" value="PAP2_3"/>
    <property type="match status" value="1"/>
</dbReference>
<feature type="transmembrane region" description="Helical" evidence="6">
    <location>
        <begin position="175"/>
        <end position="197"/>
    </location>
</feature>
<feature type="transmembrane region" description="Helical" evidence="6">
    <location>
        <begin position="68"/>
        <end position="86"/>
    </location>
</feature>
<feature type="region of interest" description="Disordered" evidence="5">
    <location>
        <begin position="1"/>
        <end position="42"/>
    </location>
</feature>
<dbReference type="SUPFAM" id="SSF48317">
    <property type="entry name" value="Acid phosphatase/Vanadium-dependent haloperoxidase"/>
    <property type="match status" value="1"/>
</dbReference>
<dbReference type="CDD" id="cd03386">
    <property type="entry name" value="PAP2_Aur1_like"/>
    <property type="match status" value="1"/>
</dbReference>
<keyword evidence="3 6" id="KW-1133">Transmembrane helix</keyword>
<feature type="transmembrane region" description="Helical" evidence="6">
    <location>
        <begin position="330"/>
        <end position="348"/>
    </location>
</feature>
<dbReference type="PANTHER" id="PTHR31310">
    <property type="match status" value="1"/>
</dbReference>
<feature type="compositionally biased region" description="Pro residues" evidence="5">
    <location>
        <begin position="420"/>
        <end position="433"/>
    </location>
</feature>
<evidence type="ECO:0000256" key="5">
    <source>
        <dbReference type="SAM" id="MobiDB-lite"/>
    </source>
</evidence>
<dbReference type="Gene3D" id="1.20.144.10">
    <property type="entry name" value="Phosphatidic acid phosphatase type 2/haloperoxidase"/>
    <property type="match status" value="1"/>
</dbReference>
<keyword evidence="2 6" id="KW-0812">Transmembrane</keyword>
<dbReference type="RefSeq" id="WP_382366055.1">
    <property type="nucleotide sequence ID" value="NZ_JBHLWV010000030.1"/>
</dbReference>
<feature type="compositionally biased region" description="Basic and acidic residues" evidence="5">
    <location>
        <begin position="22"/>
        <end position="42"/>
    </location>
</feature>
<organism evidence="8 9">
    <name type="scientific">Gordonia phosphorivorans</name>
    <dbReference type="NCBI Taxonomy" id="1056982"/>
    <lineage>
        <taxon>Bacteria</taxon>
        <taxon>Bacillati</taxon>
        <taxon>Actinomycetota</taxon>
        <taxon>Actinomycetes</taxon>
        <taxon>Mycobacteriales</taxon>
        <taxon>Gordoniaceae</taxon>
        <taxon>Gordonia</taxon>
    </lineage>
</organism>
<keyword evidence="9" id="KW-1185">Reference proteome</keyword>
<comment type="caution">
    <text evidence="8">The sequence shown here is derived from an EMBL/GenBank/DDBJ whole genome shotgun (WGS) entry which is preliminary data.</text>
</comment>
<name>A0ABV6HBY7_9ACTN</name>
<dbReference type="Proteomes" id="UP001589783">
    <property type="component" value="Unassembled WGS sequence"/>
</dbReference>
<feature type="transmembrane region" description="Helical" evidence="6">
    <location>
        <begin position="206"/>
        <end position="224"/>
    </location>
</feature>
<dbReference type="EMBL" id="JBHLWV010000030">
    <property type="protein sequence ID" value="MFC0316403.1"/>
    <property type="molecule type" value="Genomic_DNA"/>
</dbReference>
<accession>A0ABV6HBY7</accession>
<feature type="compositionally biased region" description="Polar residues" evidence="5">
    <location>
        <begin position="1"/>
        <end position="11"/>
    </location>
</feature>
<evidence type="ECO:0000313" key="9">
    <source>
        <dbReference type="Proteomes" id="UP001589783"/>
    </source>
</evidence>
<comment type="subcellular location">
    <subcellularLocation>
        <location evidence="1">Membrane</location>
        <topology evidence="1">Multi-pass membrane protein</topology>
    </subcellularLocation>
</comment>
<gene>
    <name evidence="8" type="ORF">ACFFJD_16265</name>
</gene>
<feature type="domain" description="Inositolphosphotransferase Aur1/Ipt1" evidence="7">
    <location>
        <begin position="156"/>
        <end position="369"/>
    </location>
</feature>
<evidence type="ECO:0000259" key="7">
    <source>
        <dbReference type="Pfam" id="PF14378"/>
    </source>
</evidence>
<evidence type="ECO:0000313" key="8">
    <source>
        <dbReference type="EMBL" id="MFC0316403.1"/>
    </source>
</evidence>
<proteinExistence type="predicted"/>
<keyword evidence="4 6" id="KW-0472">Membrane</keyword>
<evidence type="ECO:0000256" key="1">
    <source>
        <dbReference type="ARBA" id="ARBA00004141"/>
    </source>
</evidence>
<feature type="transmembrane region" description="Helical" evidence="6">
    <location>
        <begin position="305"/>
        <end position="323"/>
    </location>
</feature>
<dbReference type="InterPro" id="IPR052185">
    <property type="entry name" value="IPC_Synthase-Related"/>
</dbReference>
<dbReference type="InterPro" id="IPR036938">
    <property type="entry name" value="PAP2/HPO_sf"/>
</dbReference>
<evidence type="ECO:0000256" key="6">
    <source>
        <dbReference type="SAM" id="Phobius"/>
    </source>
</evidence>
<evidence type="ECO:0000256" key="3">
    <source>
        <dbReference type="ARBA" id="ARBA00022989"/>
    </source>
</evidence>
<feature type="transmembrane region" description="Helical" evidence="6">
    <location>
        <begin position="107"/>
        <end position="126"/>
    </location>
</feature>
<protein>
    <submittedName>
        <fullName evidence="8">Phosphatase PAP2 family protein</fullName>
    </submittedName>
</protein>
<dbReference type="InterPro" id="IPR026841">
    <property type="entry name" value="Aur1/Ipt1"/>
</dbReference>
<dbReference type="PANTHER" id="PTHR31310:SF7">
    <property type="entry name" value="PA-PHOSPHATASE RELATED-FAMILY PROTEIN DDB_G0268928"/>
    <property type="match status" value="1"/>
</dbReference>
<feature type="region of interest" description="Disordered" evidence="5">
    <location>
        <begin position="410"/>
        <end position="433"/>
    </location>
</feature>
<evidence type="ECO:0000256" key="4">
    <source>
        <dbReference type="ARBA" id="ARBA00023136"/>
    </source>
</evidence>
<feature type="transmembrane region" description="Helical" evidence="6">
    <location>
        <begin position="354"/>
        <end position="375"/>
    </location>
</feature>
<reference evidence="8 9" key="1">
    <citation type="submission" date="2024-09" db="EMBL/GenBank/DDBJ databases">
        <authorList>
            <person name="Sun Q."/>
            <person name="Mori K."/>
        </authorList>
    </citation>
    <scope>NUCLEOTIDE SEQUENCE [LARGE SCALE GENOMIC DNA]</scope>
    <source>
        <strain evidence="8 9">CCM 7957</strain>
    </source>
</reference>
<evidence type="ECO:0000256" key="2">
    <source>
        <dbReference type="ARBA" id="ARBA00022692"/>
    </source>
</evidence>